<comment type="caution">
    <text evidence="1">The sequence shown here is derived from an EMBL/GenBank/DDBJ whole genome shotgun (WGS) entry which is preliminary data.</text>
</comment>
<dbReference type="Proteomes" id="UP000824533">
    <property type="component" value="Linkage Group LG10"/>
</dbReference>
<reference evidence="1 2" key="1">
    <citation type="journal article" date="2021" name="Front. Genet.">
        <title>Chromosome-Level Genome Assembly Reveals Significant Gene Expansion in the Toll and IMD Signaling Pathways of Dendrolimus kikuchii.</title>
        <authorList>
            <person name="Zhou J."/>
            <person name="Wu P."/>
            <person name="Xiong Z."/>
            <person name="Liu N."/>
            <person name="Zhao N."/>
            <person name="Ji M."/>
            <person name="Qiu Y."/>
            <person name="Yang B."/>
        </authorList>
    </citation>
    <scope>NUCLEOTIDE SEQUENCE [LARGE SCALE GENOMIC DNA]</scope>
    <source>
        <strain evidence="1">Ann1</strain>
    </source>
</reference>
<sequence length="156" mass="16591">MYKLLVLAAFLAVASAAPGFIGAPIAAPIATAPWGHGIVSAPYVAAPAVVKTAVPVATSYANTVRSMEAPRRLRRREKSMMCDCANQTYRLCDELVRGTEGPPILPGEHCLATPGHQPARQCFPRLCASWISAVYFGALTKDSSNLTFNSDTSRAV</sequence>
<name>A0ACC1D380_9NEOP</name>
<organism evidence="1 2">
    <name type="scientific">Dendrolimus kikuchii</name>
    <dbReference type="NCBI Taxonomy" id="765133"/>
    <lineage>
        <taxon>Eukaryota</taxon>
        <taxon>Metazoa</taxon>
        <taxon>Ecdysozoa</taxon>
        <taxon>Arthropoda</taxon>
        <taxon>Hexapoda</taxon>
        <taxon>Insecta</taxon>
        <taxon>Pterygota</taxon>
        <taxon>Neoptera</taxon>
        <taxon>Endopterygota</taxon>
        <taxon>Lepidoptera</taxon>
        <taxon>Glossata</taxon>
        <taxon>Ditrysia</taxon>
        <taxon>Bombycoidea</taxon>
        <taxon>Lasiocampidae</taxon>
        <taxon>Dendrolimus</taxon>
    </lineage>
</organism>
<evidence type="ECO:0000313" key="1">
    <source>
        <dbReference type="EMBL" id="KAJ0178335.1"/>
    </source>
</evidence>
<gene>
    <name evidence="1" type="ORF">K1T71_006158</name>
</gene>
<protein>
    <submittedName>
        <fullName evidence="1">Uncharacterized protein</fullName>
    </submittedName>
</protein>
<evidence type="ECO:0000313" key="2">
    <source>
        <dbReference type="Proteomes" id="UP000824533"/>
    </source>
</evidence>
<keyword evidence="2" id="KW-1185">Reference proteome</keyword>
<proteinExistence type="predicted"/>
<dbReference type="EMBL" id="CM034396">
    <property type="protein sequence ID" value="KAJ0178335.1"/>
    <property type="molecule type" value="Genomic_DNA"/>
</dbReference>
<accession>A0ACC1D380</accession>